<dbReference type="Proteomes" id="UP001597214">
    <property type="component" value="Unassembled WGS sequence"/>
</dbReference>
<dbReference type="EMBL" id="JBHUEM010000020">
    <property type="protein sequence ID" value="MFD1737573.1"/>
    <property type="molecule type" value="Genomic_DNA"/>
</dbReference>
<proteinExistence type="predicted"/>
<name>A0ABW4LSD1_9BACI</name>
<sequence>MNVMNMLMSVLMNNRNATNIFRMFTKRKRNNSVWTYISLIGLGAAALGLFSRRNNQNMMESVQNVMERFQGQAKNIFEPKMNFANVELGEELPTMDELQNNQNQNNLNP</sequence>
<evidence type="ECO:0000313" key="1">
    <source>
        <dbReference type="EMBL" id="MFD1737573.1"/>
    </source>
</evidence>
<dbReference type="RefSeq" id="WP_377928776.1">
    <property type="nucleotide sequence ID" value="NZ_JBHUEM010000020.1"/>
</dbReference>
<evidence type="ECO:0000313" key="2">
    <source>
        <dbReference type="Proteomes" id="UP001597214"/>
    </source>
</evidence>
<organism evidence="1 2">
    <name type="scientific">Bacillus salitolerans</name>
    <dbReference type="NCBI Taxonomy" id="1437434"/>
    <lineage>
        <taxon>Bacteria</taxon>
        <taxon>Bacillati</taxon>
        <taxon>Bacillota</taxon>
        <taxon>Bacilli</taxon>
        <taxon>Bacillales</taxon>
        <taxon>Bacillaceae</taxon>
        <taxon>Bacillus</taxon>
    </lineage>
</organism>
<reference evidence="2" key="1">
    <citation type="journal article" date="2019" name="Int. J. Syst. Evol. Microbiol.">
        <title>The Global Catalogue of Microorganisms (GCM) 10K type strain sequencing project: providing services to taxonomists for standard genome sequencing and annotation.</title>
        <authorList>
            <consortium name="The Broad Institute Genomics Platform"/>
            <consortium name="The Broad Institute Genome Sequencing Center for Infectious Disease"/>
            <person name="Wu L."/>
            <person name="Ma J."/>
        </authorList>
    </citation>
    <scope>NUCLEOTIDE SEQUENCE [LARGE SCALE GENOMIC DNA]</scope>
    <source>
        <strain evidence="2">CCUG 49339</strain>
    </source>
</reference>
<protein>
    <submittedName>
        <fullName evidence="1">Uncharacterized protein</fullName>
    </submittedName>
</protein>
<gene>
    <name evidence="1" type="ORF">ACFSCX_13515</name>
</gene>
<accession>A0ABW4LSD1</accession>
<keyword evidence="2" id="KW-1185">Reference proteome</keyword>
<comment type="caution">
    <text evidence="1">The sequence shown here is derived from an EMBL/GenBank/DDBJ whole genome shotgun (WGS) entry which is preliminary data.</text>
</comment>